<evidence type="ECO:0000313" key="3">
    <source>
        <dbReference type="RefSeq" id="XP_013912832.1"/>
    </source>
</evidence>
<protein>
    <submittedName>
        <fullName evidence="3">Polyamine-modulated factor 1-binding protein 1</fullName>
    </submittedName>
</protein>
<feature type="coiled-coil region" evidence="1">
    <location>
        <begin position="455"/>
        <end position="489"/>
    </location>
</feature>
<dbReference type="InterPro" id="IPR037391">
    <property type="entry name" value="PMF1-bd"/>
</dbReference>
<dbReference type="PANTHER" id="PTHR18881">
    <property type="entry name" value="POLYAMINE-MODULATED FACTOR 1-BINDING PROTEIN 1-RELATED"/>
    <property type="match status" value="1"/>
</dbReference>
<feature type="coiled-coil region" evidence="1">
    <location>
        <begin position="564"/>
        <end position="612"/>
    </location>
</feature>
<feature type="coiled-coil region" evidence="1">
    <location>
        <begin position="198"/>
        <end position="279"/>
    </location>
</feature>
<dbReference type="OrthoDB" id="6350415at2759"/>
<dbReference type="PANTHER" id="PTHR18881:SF2">
    <property type="entry name" value="POLYAMINE-MODULATED FACTOR 1-BINDING PROTEIN 1"/>
    <property type="match status" value="1"/>
</dbReference>
<sequence length="639" mass="72844">MQMERAHLMGQEQVKLHGDSVEGQSVWSGFQDTWLQSPSKAALPEQRRGVRVAVQQLQQEKGGLSWTHGQPQALEMLFQECQALQAQLRQSKALTQEPEREDALQAERHPWEQLRQAAASVHMLENSRDLYKKKYRAALGRVGELESQVLRLQEEVVNLWSSGQAAGSLGQLSAREMGWAMQLTGQQEQTIRELQGQLAASHRKLLQQKEALAALRREFASYKSTHSCSNAKHRKQRLSQAMLRQKLQQAEEEGLQQQAEAYQALVQELKLQLAREAEQNSSTLKDLARLELAVQSLCQEPAPEQSRQLQHHACPAQALREQSHPVLGPQKEWEPDKLLQRANCSLFWDQAHPLNAASREASWPGGAPVLQPRRPECPEQPRRAALEVAQDQAVERDLELQRLGDVGCPLEVLLGRGCLAGAELEQESFLGGASGRERLKALREKLSRSKQPPLQAASMQELEMLRQQLQETERRGRALQASVAEQTAERRSLREQLTKQTAVLWLLQGHFRQARLQLKHQATAIESLRVSLEASHAGHRWLHQESELVVADLCQWVKEQKQMNEELGRKLRTQIKQIAQLTGERDLLHQLLERLQEDNRRLKNEVNEKRVVCERIKALHNNDLEPRAALQQLWHILLL</sequence>
<dbReference type="KEGG" id="tsr:106541818"/>
<keyword evidence="1" id="KW-0175">Coiled coil</keyword>
<dbReference type="Proteomes" id="UP000504617">
    <property type="component" value="Unplaced"/>
</dbReference>
<dbReference type="GO" id="GO:0007283">
    <property type="term" value="P:spermatogenesis"/>
    <property type="evidence" value="ECO:0007669"/>
    <property type="project" value="TreeGrafter"/>
</dbReference>
<dbReference type="AlphaFoldDB" id="A0A6I9XG34"/>
<proteinExistence type="predicted"/>
<organism evidence="2 3">
    <name type="scientific">Thamnophis sirtalis</name>
    <dbReference type="NCBI Taxonomy" id="35019"/>
    <lineage>
        <taxon>Eukaryota</taxon>
        <taxon>Metazoa</taxon>
        <taxon>Chordata</taxon>
        <taxon>Craniata</taxon>
        <taxon>Vertebrata</taxon>
        <taxon>Euteleostomi</taxon>
        <taxon>Lepidosauria</taxon>
        <taxon>Squamata</taxon>
        <taxon>Bifurcata</taxon>
        <taxon>Unidentata</taxon>
        <taxon>Episquamata</taxon>
        <taxon>Toxicofera</taxon>
        <taxon>Serpentes</taxon>
        <taxon>Colubroidea</taxon>
        <taxon>Colubridae</taxon>
        <taxon>Natricinae</taxon>
        <taxon>Thamnophis</taxon>
    </lineage>
</organism>
<evidence type="ECO:0000313" key="2">
    <source>
        <dbReference type="Proteomes" id="UP000504617"/>
    </source>
</evidence>
<reference evidence="3" key="1">
    <citation type="submission" date="2025-08" db="UniProtKB">
        <authorList>
            <consortium name="RefSeq"/>
        </authorList>
    </citation>
    <scope>IDENTIFICATION</scope>
</reference>
<dbReference type="GeneID" id="106541818"/>
<dbReference type="CTD" id="83449"/>
<accession>A0A6I9XG34</accession>
<keyword evidence="2" id="KW-1185">Reference proteome</keyword>
<evidence type="ECO:0000256" key="1">
    <source>
        <dbReference type="SAM" id="Coils"/>
    </source>
</evidence>
<name>A0A6I9XG34_9SAUR</name>
<dbReference type="RefSeq" id="XP_013912832.1">
    <property type="nucleotide sequence ID" value="XM_014057357.1"/>
</dbReference>
<gene>
    <name evidence="3" type="primary">PMFBP1</name>
</gene>